<keyword evidence="3" id="KW-0949">S-adenosyl-L-methionine</keyword>
<dbReference type="InterPro" id="IPR007757">
    <property type="entry name" value="MT-A70-like"/>
</dbReference>
<gene>
    <name evidence="5" type="ordered locus">Mpop_2710</name>
</gene>
<dbReference type="InterPro" id="IPR029063">
    <property type="entry name" value="SAM-dependent_MTases_sf"/>
</dbReference>
<dbReference type="KEGG" id="mpo:Mpop_2710"/>
<evidence type="ECO:0000256" key="2">
    <source>
        <dbReference type="ARBA" id="ARBA00022679"/>
    </source>
</evidence>
<evidence type="ECO:0000256" key="1">
    <source>
        <dbReference type="ARBA" id="ARBA00022603"/>
    </source>
</evidence>
<reference evidence="5" key="1">
    <citation type="submission" date="2008-04" db="EMBL/GenBank/DDBJ databases">
        <title>Complete sequence of chromosome of Methylobacterium populi BJ001.</title>
        <authorList>
            <consortium name="US DOE Joint Genome Institute"/>
            <person name="Copeland A."/>
            <person name="Lucas S."/>
            <person name="Lapidus A."/>
            <person name="Glavina del Rio T."/>
            <person name="Dalin E."/>
            <person name="Tice H."/>
            <person name="Bruce D."/>
            <person name="Goodwin L."/>
            <person name="Pitluck S."/>
            <person name="Chertkov O."/>
            <person name="Brettin T."/>
            <person name="Detter J.C."/>
            <person name="Han C."/>
            <person name="Kuske C.R."/>
            <person name="Schmutz J."/>
            <person name="Larimer F."/>
            <person name="Land M."/>
            <person name="Hauser L."/>
            <person name="Kyrpides N."/>
            <person name="Mikhailova N."/>
            <person name="Marx C."/>
            <person name="Richardson P."/>
        </authorList>
    </citation>
    <scope>NUCLEOTIDE SEQUENCE [LARGE SCALE GENOMIC DNA]</scope>
    <source>
        <strain evidence="5">BJ001</strain>
    </source>
</reference>
<dbReference type="STRING" id="441620.Mpop_2710"/>
<dbReference type="REBASE" id="602870">
    <property type="entry name" value="M.MpoORF2710P"/>
</dbReference>
<dbReference type="GO" id="GO:0032259">
    <property type="term" value="P:methylation"/>
    <property type="evidence" value="ECO:0007669"/>
    <property type="project" value="UniProtKB-KW"/>
</dbReference>
<dbReference type="PROSITE" id="PS51143">
    <property type="entry name" value="MT_A70"/>
    <property type="match status" value="1"/>
</dbReference>
<accession>B1ZCZ6</accession>
<name>B1ZCZ6_METPB</name>
<evidence type="ECO:0000313" key="6">
    <source>
        <dbReference type="Proteomes" id="UP000007136"/>
    </source>
</evidence>
<dbReference type="PANTHER" id="PTHR12829:SF7">
    <property type="entry name" value="N6-ADENOSINE-METHYLTRANSFERASE CATALYTIC SUBUNIT"/>
    <property type="match status" value="1"/>
</dbReference>
<organism evidence="5 6">
    <name type="scientific">Methylorubrum populi (strain ATCC BAA-705 / NCIMB 13946 / BJ001)</name>
    <name type="common">Methylobacterium populi</name>
    <dbReference type="NCBI Taxonomy" id="441620"/>
    <lineage>
        <taxon>Bacteria</taxon>
        <taxon>Pseudomonadati</taxon>
        <taxon>Pseudomonadota</taxon>
        <taxon>Alphaproteobacteria</taxon>
        <taxon>Hyphomicrobiales</taxon>
        <taxon>Methylobacteriaceae</taxon>
        <taxon>Methylorubrum</taxon>
    </lineage>
</organism>
<dbReference type="AlphaFoldDB" id="B1ZCZ6"/>
<sequence length="208" mass="23243">MDDCERLPAGHFFAGLKRNGYPVIYADPPWSFVTRTEAGQGRSPSQHYATRSLDEIKADPVADLAAEDCHLFLWTTGPMVAAGMHVDVIRAWGFKPSSLAFVWVKTNAPDSIRYSENWDDVLFAGAGFTTRQNAELVVLARRGAPKRAATDVRQIVVTRRWEHSRKPAEVRRRIERYTGTTGVELYSRASGPGWDIFGNEVGKFDEVG</sequence>
<evidence type="ECO:0000313" key="5">
    <source>
        <dbReference type="EMBL" id="ACB80865.1"/>
    </source>
</evidence>
<dbReference type="Proteomes" id="UP000007136">
    <property type="component" value="Chromosome"/>
</dbReference>
<evidence type="ECO:0000256" key="3">
    <source>
        <dbReference type="ARBA" id="ARBA00022691"/>
    </source>
</evidence>
<dbReference type="PANTHER" id="PTHR12829">
    <property type="entry name" value="N6-ADENOSINE-METHYLTRANSFERASE"/>
    <property type="match status" value="1"/>
</dbReference>
<dbReference type="SUPFAM" id="SSF53335">
    <property type="entry name" value="S-adenosyl-L-methionine-dependent methyltransferases"/>
    <property type="match status" value="1"/>
</dbReference>
<dbReference type="eggNOG" id="COG4725">
    <property type="taxonomic scope" value="Bacteria"/>
</dbReference>
<keyword evidence="2" id="KW-0808">Transferase</keyword>
<dbReference type="OrthoDB" id="9800596at2"/>
<dbReference type="EMBL" id="CP001029">
    <property type="protein sequence ID" value="ACB80865.1"/>
    <property type="molecule type" value="Genomic_DNA"/>
</dbReference>
<dbReference type="Pfam" id="PF05063">
    <property type="entry name" value="MT-A70"/>
    <property type="match status" value="1"/>
</dbReference>
<protein>
    <submittedName>
        <fullName evidence="5">MT-A70 family protein</fullName>
    </submittedName>
</protein>
<proteinExistence type="inferred from homology"/>
<keyword evidence="1" id="KW-0489">Methyltransferase</keyword>
<evidence type="ECO:0000256" key="4">
    <source>
        <dbReference type="PROSITE-ProRule" id="PRU00489"/>
    </source>
</evidence>
<comment type="similarity">
    <text evidence="4">Belongs to the MT-A70-like family.</text>
</comment>
<dbReference type="HOGENOM" id="CLU_018702_2_1_5"/>
<dbReference type="RefSeq" id="WP_012454587.1">
    <property type="nucleotide sequence ID" value="NC_010725.1"/>
</dbReference>
<dbReference type="GO" id="GO:0008168">
    <property type="term" value="F:methyltransferase activity"/>
    <property type="evidence" value="ECO:0007669"/>
    <property type="project" value="UniProtKB-KW"/>
</dbReference>